<protein>
    <recommendedName>
        <fullName evidence="1">Glycosyl transferase family 1 domain-containing protein</fullName>
    </recommendedName>
</protein>
<evidence type="ECO:0000313" key="3">
    <source>
        <dbReference type="Proteomes" id="UP000178599"/>
    </source>
</evidence>
<comment type="caution">
    <text evidence="2">The sequence shown here is derived from an EMBL/GenBank/DDBJ whole genome shotgun (WGS) entry which is preliminary data.</text>
</comment>
<dbReference type="GO" id="GO:0016757">
    <property type="term" value="F:glycosyltransferase activity"/>
    <property type="evidence" value="ECO:0007669"/>
    <property type="project" value="InterPro"/>
</dbReference>
<dbReference type="InterPro" id="IPR050194">
    <property type="entry name" value="Glycosyltransferase_grp1"/>
</dbReference>
<dbReference type="Pfam" id="PF00534">
    <property type="entry name" value="Glycos_transf_1"/>
    <property type="match status" value="1"/>
</dbReference>
<dbReference type="SUPFAM" id="SSF53756">
    <property type="entry name" value="UDP-Glycosyltransferase/glycogen phosphorylase"/>
    <property type="match status" value="1"/>
</dbReference>
<name>A0A1G2CP04_9BACT</name>
<evidence type="ECO:0000259" key="1">
    <source>
        <dbReference type="Pfam" id="PF00534"/>
    </source>
</evidence>
<sequence>MKVALVHDYLNQYGGAERVLQNLLEIFPEADVYTLIYDKKLTYGIFSEEIIKGTSFLDYGFVARHHYWFIPLMPLAAESINLGEKYDLIISDTWGYAKGINYKRGVHISYCHTPLRYAWDTDSHLKTRLNDSFYKIIRPVTNRLVSYLRNWDKKTAAKPDLFFANSEFIAAKMRKYYEREPDGVIYPPVDEKMFFNIVPYKKRSYYLAAGRLVHYKRFDIVVEAFNQLKLPLKIVGRGPELEYLKKINESPFTSFISAPMTDEEMSDIYNNAKALIFPQVEDFGLVAAEAVACGTPVVAYNEGGAKEIVEEGLSGFFINEQTKEAVVEGVEKITEINFNSEIISEMARKFSKERFAEKIKEAAGQGLSYGL</sequence>
<organism evidence="2 3">
    <name type="scientific">Candidatus Liptonbacteria bacterium RIFOXYB1_FULL_36_10</name>
    <dbReference type="NCBI Taxonomy" id="1798654"/>
    <lineage>
        <taxon>Bacteria</taxon>
        <taxon>Candidatus Liptoniibacteriota</taxon>
    </lineage>
</organism>
<dbReference type="AlphaFoldDB" id="A0A1G2CP04"/>
<accession>A0A1G2CP04</accession>
<dbReference type="Gene3D" id="3.40.50.2000">
    <property type="entry name" value="Glycogen Phosphorylase B"/>
    <property type="match status" value="2"/>
</dbReference>
<dbReference type="EMBL" id="MHLE01000009">
    <property type="protein sequence ID" value="OGZ03134.1"/>
    <property type="molecule type" value="Genomic_DNA"/>
</dbReference>
<feature type="domain" description="Glycosyl transferase family 1" evidence="1">
    <location>
        <begin position="191"/>
        <end position="349"/>
    </location>
</feature>
<dbReference type="PANTHER" id="PTHR45947:SF3">
    <property type="entry name" value="SULFOQUINOVOSYL TRANSFERASE SQD2"/>
    <property type="match status" value="1"/>
</dbReference>
<reference evidence="2 3" key="1">
    <citation type="journal article" date="2016" name="Nat. Commun.">
        <title>Thousands of microbial genomes shed light on interconnected biogeochemical processes in an aquifer system.</title>
        <authorList>
            <person name="Anantharaman K."/>
            <person name="Brown C.T."/>
            <person name="Hug L.A."/>
            <person name="Sharon I."/>
            <person name="Castelle C.J."/>
            <person name="Probst A.J."/>
            <person name="Thomas B.C."/>
            <person name="Singh A."/>
            <person name="Wilkins M.J."/>
            <person name="Karaoz U."/>
            <person name="Brodie E.L."/>
            <person name="Williams K.H."/>
            <person name="Hubbard S.S."/>
            <person name="Banfield J.F."/>
        </authorList>
    </citation>
    <scope>NUCLEOTIDE SEQUENCE [LARGE SCALE GENOMIC DNA]</scope>
</reference>
<evidence type="ECO:0000313" key="2">
    <source>
        <dbReference type="EMBL" id="OGZ03134.1"/>
    </source>
</evidence>
<proteinExistence type="predicted"/>
<dbReference type="InterPro" id="IPR001296">
    <property type="entry name" value="Glyco_trans_1"/>
</dbReference>
<gene>
    <name evidence="2" type="ORF">A2390_02500</name>
</gene>
<dbReference type="Proteomes" id="UP000178599">
    <property type="component" value="Unassembled WGS sequence"/>
</dbReference>
<dbReference type="PANTHER" id="PTHR45947">
    <property type="entry name" value="SULFOQUINOVOSYL TRANSFERASE SQD2"/>
    <property type="match status" value="1"/>
</dbReference>